<sequence>MASGDDRQRGLIKNIFGRRSKKAVVSRPARTEGTSSSQPATESQPSPPIPTPAASSPQFYSPDPHLPSPDLTQTTPFYPYYPPPPYHGAHPPYSSYVPPPPQAATAPSQPATARPSCPAAAVEATEGRMLIEPDVLGREPTPVELHSHTHKRQEDQQWIDERARRAYIKSQAAAGEGSSAGSTDYSDYRTWSQAIASLTAELEQVQKAQADWQMQMQQQQIQMQQQQAQMLEEMRKMREQMSSGRSTA</sequence>
<gene>
    <name evidence="3" type="ORF">IEQ34_014314</name>
</gene>
<keyword evidence="1" id="KW-0175">Coiled coil</keyword>
<keyword evidence="4" id="KW-1185">Reference proteome</keyword>
<feature type="compositionally biased region" description="Low complexity" evidence="2">
    <location>
        <begin position="87"/>
        <end position="96"/>
    </location>
</feature>
<dbReference type="Proteomes" id="UP000775213">
    <property type="component" value="Unassembled WGS sequence"/>
</dbReference>
<comment type="caution">
    <text evidence="3">The sequence shown here is derived from an EMBL/GenBank/DDBJ whole genome shotgun (WGS) entry which is preliminary data.</text>
</comment>
<feature type="region of interest" description="Disordered" evidence="2">
    <location>
        <begin position="1"/>
        <end position="121"/>
    </location>
</feature>
<name>A0AAV7GLN1_DENCH</name>
<dbReference type="AlphaFoldDB" id="A0AAV7GLN1"/>
<organism evidence="3 4">
    <name type="scientific">Dendrobium chrysotoxum</name>
    <name type="common">Orchid</name>
    <dbReference type="NCBI Taxonomy" id="161865"/>
    <lineage>
        <taxon>Eukaryota</taxon>
        <taxon>Viridiplantae</taxon>
        <taxon>Streptophyta</taxon>
        <taxon>Embryophyta</taxon>
        <taxon>Tracheophyta</taxon>
        <taxon>Spermatophyta</taxon>
        <taxon>Magnoliopsida</taxon>
        <taxon>Liliopsida</taxon>
        <taxon>Asparagales</taxon>
        <taxon>Orchidaceae</taxon>
        <taxon>Epidendroideae</taxon>
        <taxon>Malaxideae</taxon>
        <taxon>Dendrobiinae</taxon>
        <taxon>Dendrobium</taxon>
    </lineage>
</organism>
<evidence type="ECO:0000313" key="3">
    <source>
        <dbReference type="EMBL" id="KAH0456407.1"/>
    </source>
</evidence>
<evidence type="ECO:0000313" key="4">
    <source>
        <dbReference type="Proteomes" id="UP000775213"/>
    </source>
</evidence>
<feature type="coiled-coil region" evidence="1">
    <location>
        <begin position="188"/>
        <end position="240"/>
    </location>
</feature>
<proteinExistence type="predicted"/>
<feature type="compositionally biased region" description="Polar residues" evidence="2">
    <location>
        <begin position="32"/>
        <end position="42"/>
    </location>
</feature>
<reference evidence="3 4" key="1">
    <citation type="journal article" date="2021" name="Hortic Res">
        <title>Chromosome-scale assembly of the Dendrobium chrysotoxum genome enhances the understanding of orchid evolution.</title>
        <authorList>
            <person name="Zhang Y."/>
            <person name="Zhang G.Q."/>
            <person name="Zhang D."/>
            <person name="Liu X.D."/>
            <person name="Xu X.Y."/>
            <person name="Sun W.H."/>
            <person name="Yu X."/>
            <person name="Zhu X."/>
            <person name="Wang Z.W."/>
            <person name="Zhao X."/>
            <person name="Zhong W.Y."/>
            <person name="Chen H."/>
            <person name="Yin W.L."/>
            <person name="Huang T."/>
            <person name="Niu S.C."/>
            <person name="Liu Z.J."/>
        </authorList>
    </citation>
    <scope>NUCLEOTIDE SEQUENCE [LARGE SCALE GENOMIC DNA]</scope>
    <source>
        <strain evidence="3">Lindl</strain>
    </source>
</reference>
<dbReference type="EMBL" id="JAGFBR010000013">
    <property type="protein sequence ID" value="KAH0456407.1"/>
    <property type="molecule type" value="Genomic_DNA"/>
</dbReference>
<accession>A0AAV7GLN1</accession>
<protein>
    <submittedName>
        <fullName evidence="3">Uncharacterized protein</fullName>
    </submittedName>
</protein>
<evidence type="ECO:0000256" key="1">
    <source>
        <dbReference type="SAM" id="Coils"/>
    </source>
</evidence>
<feature type="compositionally biased region" description="Low complexity" evidence="2">
    <location>
        <begin position="103"/>
        <end position="116"/>
    </location>
</feature>
<evidence type="ECO:0000256" key="2">
    <source>
        <dbReference type="SAM" id="MobiDB-lite"/>
    </source>
</evidence>